<dbReference type="EMBL" id="OIVN01000413">
    <property type="protein sequence ID" value="SPC79788.1"/>
    <property type="molecule type" value="Genomic_DNA"/>
</dbReference>
<dbReference type="InterPro" id="IPR023803">
    <property type="entry name" value="Ribosomal_bS16_dom_sf"/>
</dbReference>
<protein>
    <recommendedName>
        <fullName evidence="7">Ribosomal protein S16</fullName>
    </recommendedName>
</protein>
<dbReference type="GO" id="GO:0009507">
    <property type="term" value="C:chloroplast"/>
    <property type="evidence" value="ECO:0007669"/>
    <property type="project" value="UniProtKB-SubCell"/>
</dbReference>
<proteinExistence type="inferred from homology"/>
<dbReference type="GO" id="GO:0032543">
    <property type="term" value="P:mitochondrial translation"/>
    <property type="evidence" value="ECO:0007669"/>
    <property type="project" value="TreeGrafter"/>
</dbReference>
<name>A0A2N9EY66_FAGSY</name>
<accession>A0A2N9EY66</accession>
<feature type="compositionally biased region" description="Basic and acidic residues" evidence="5">
    <location>
        <begin position="113"/>
        <end position="123"/>
    </location>
</feature>
<dbReference type="GO" id="GO:0015935">
    <property type="term" value="C:small ribosomal subunit"/>
    <property type="evidence" value="ECO:0007669"/>
    <property type="project" value="TreeGrafter"/>
</dbReference>
<dbReference type="PANTHER" id="PTHR12919">
    <property type="entry name" value="30S RIBOSOMAL PROTEIN S16"/>
    <property type="match status" value="1"/>
</dbReference>
<dbReference type="AlphaFoldDB" id="A0A2N9EY66"/>
<evidence type="ECO:0000256" key="1">
    <source>
        <dbReference type="ARBA" id="ARBA00004229"/>
    </source>
</evidence>
<dbReference type="SUPFAM" id="SSF54565">
    <property type="entry name" value="Ribosomal protein S16"/>
    <property type="match status" value="1"/>
</dbReference>
<evidence type="ECO:0000256" key="5">
    <source>
        <dbReference type="SAM" id="MobiDB-lite"/>
    </source>
</evidence>
<dbReference type="NCBIfam" id="TIGR00002">
    <property type="entry name" value="S16"/>
    <property type="match status" value="1"/>
</dbReference>
<evidence type="ECO:0000256" key="4">
    <source>
        <dbReference type="ARBA" id="ARBA00023274"/>
    </source>
</evidence>
<dbReference type="Pfam" id="PF00886">
    <property type="entry name" value="Ribosomal_S16"/>
    <property type="match status" value="1"/>
</dbReference>
<reference evidence="6" key="1">
    <citation type="submission" date="2018-02" db="EMBL/GenBank/DDBJ databases">
        <authorList>
            <person name="Cohen D.B."/>
            <person name="Kent A.D."/>
        </authorList>
    </citation>
    <scope>NUCLEOTIDE SEQUENCE</scope>
</reference>
<evidence type="ECO:0000256" key="2">
    <source>
        <dbReference type="ARBA" id="ARBA00006668"/>
    </source>
</evidence>
<evidence type="ECO:0000256" key="3">
    <source>
        <dbReference type="ARBA" id="ARBA00022980"/>
    </source>
</evidence>
<comment type="subcellular location">
    <subcellularLocation>
        <location evidence="1">Plastid</location>
        <location evidence="1">Chloroplast</location>
    </subcellularLocation>
</comment>
<comment type="similarity">
    <text evidence="2">Belongs to the bacterial ribosomal protein bS16 family.</text>
</comment>
<dbReference type="Gene3D" id="3.30.1320.10">
    <property type="match status" value="1"/>
</dbReference>
<feature type="region of interest" description="Disordered" evidence="5">
    <location>
        <begin position="80"/>
        <end position="132"/>
    </location>
</feature>
<evidence type="ECO:0000313" key="6">
    <source>
        <dbReference type="EMBL" id="SPC79788.1"/>
    </source>
</evidence>
<dbReference type="PANTHER" id="PTHR12919:SF34">
    <property type="entry name" value="SMALL RIBOSOMAL SUBUNIT PROTEIN BS16CY"/>
    <property type="match status" value="1"/>
</dbReference>
<evidence type="ECO:0008006" key="7">
    <source>
        <dbReference type="Google" id="ProtNLM"/>
    </source>
</evidence>
<sequence>MVVKIRLARFGCKHRPFYRVMTADSKSPRDGKHVEVLGFYDPLAGKDGDKRMGFNYERLKYWLSVGAQPSETVQRILSRAGLLPPPPMGHKGGPRDTRPVDPFTGSILTLEKPVNDDHAKDSEGGEVYPGDQESLLLLGFPPEQQSGLA</sequence>
<dbReference type="HAMAP" id="MF_00385">
    <property type="entry name" value="Ribosomal_bS16"/>
    <property type="match status" value="1"/>
</dbReference>
<keyword evidence="4" id="KW-0687">Ribonucleoprotein</keyword>
<organism evidence="6">
    <name type="scientific">Fagus sylvatica</name>
    <name type="common">Beechnut</name>
    <dbReference type="NCBI Taxonomy" id="28930"/>
    <lineage>
        <taxon>Eukaryota</taxon>
        <taxon>Viridiplantae</taxon>
        <taxon>Streptophyta</taxon>
        <taxon>Embryophyta</taxon>
        <taxon>Tracheophyta</taxon>
        <taxon>Spermatophyta</taxon>
        <taxon>Magnoliopsida</taxon>
        <taxon>eudicotyledons</taxon>
        <taxon>Gunneridae</taxon>
        <taxon>Pentapetalae</taxon>
        <taxon>rosids</taxon>
        <taxon>fabids</taxon>
        <taxon>Fagales</taxon>
        <taxon>Fagaceae</taxon>
        <taxon>Fagus</taxon>
    </lineage>
</organism>
<dbReference type="InterPro" id="IPR000307">
    <property type="entry name" value="Ribosomal_bS16"/>
</dbReference>
<gene>
    <name evidence="6" type="ORF">FSB_LOCUS7670</name>
</gene>
<dbReference type="GO" id="GO:0005739">
    <property type="term" value="C:mitochondrion"/>
    <property type="evidence" value="ECO:0007669"/>
    <property type="project" value="GOC"/>
</dbReference>
<dbReference type="GO" id="GO:0003735">
    <property type="term" value="F:structural constituent of ribosome"/>
    <property type="evidence" value="ECO:0007669"/>
    <property type="project" value="InterPro"/>
</dbReference>
<keyword evidence="3" id="KW-0689">Ribosomal protein</keyword>